<evidence type="ECO:0000256" key="1">
    <source>
        <dbReference type="SAM" id="MobiDB-lite"/>
    </source>
</evidence>
<dbReference type="EMBL" id="DF973271">
    <property type="protein sequence ID" value="GAU23499.1"/>
    <property type="molecule type" value="Genomic_DNA"/>
</dbReference>
<name>A0A2Z6MWS0_TRISU</name>
<dbReference type="PANTHER" id="PTHR35831:SF2">
    <property type="entry name" value="OS01G0642200 PROTEIN"/>
    <property type="match status" value="1"/>
</dbReference>
<dbReference type="OrthoDB" id="1426816at2759"/>
<keyword evidence="3" id="KW-1185">Reference proteome</keyword>
<proteinExistence type="predicted"/>
<sequence length="69" mass="7289">MASLKAEKPSEKSGNSQPSGQVKKEPAVKTSGTTPKARVTRAAAPKKTELKSQPKKKASSSKQKIPSEI</sequence>
<evidence type="ECO:0000313" key="3">
    <source>
        <dbReference type="Proteomes" id="UP000242715"/>
    </source>
</evidence>
<accession>A0A2Z6MWS0</accession>
<feature type="compositionally biased region" description="Low complexity" evidence="1">
    <location>
        <begin position="60"/>
        <end position="69"/>
    </location>
</feature>
<feature type="compositionally biased region" description="Basic and acidic residues" evidence="1">
    <location>
        <begin position="1"/>
        <end position="11"/>
    </location>
</feature>
<evidence type="ECO:0000313" key="2">
    <source>
        <dbReference type="EMBL" id="GAU23499.1"/>
    </source>
</evidence>
<organism evidence="2 3">
    <name type="scientific">Trifolium subterraneum</name>
    <name type="common">Subterranean clover</name>
    <dbReference type="NCBI Taxonomy" id="3900"/>
    <lineage>
        <taxon>Eukaryota</taxon>
        <taxon>Viridiplantae</taxon>
        <taxon>Streptophyta</taxon>
        <taxon>Embryophyta</taxon>
        <taxon>Tracheophyta</taxon>
        <taxon>Spermatophyta</taxon>
        <taxon>Magnoliopsida</taxon>
        <taxon>eudicotyledons</taxon>
        <taxon>Gunneridae</taxon>
        <taxon>Pentapetalae</taxon>
        <taxon>rosids</taxon>
        <taxon>fabids</taxon>
        <taxon>Fabales</taxon>
        <taxon>Fabaceae</taxon>
        <taxon>Papilionoideae</taxon>
        <taxon>50 kb inversion clade</taxon>
        <taxon>NPAAA clade</taxon>
        <taxon>Hologalegina</taxon>
        <taxon>IRL clade</taxon>
        <taxon>Trifolieae</taxon>
        <taxon>Trifolium</taxon>
    </lineage>
</organism>
<reference evidence="3" key="1">
    <citation type="journal article" date="2017" name="Front. Plant Sci.">
        <title>Climate Clever Clovers: New Paradigm to Reduce the Environmental Footprint of Ruminants by Breeding Low Methanogenic Forages Utilizing Haplotype Variation.</title>
        <authorList>
            <person name="Kaur P."/>
            <person name="Appels R."/>
            <person name="Bayer P.E."/>
            <person name="Keeble-Gagnere G."/>
            <person name="Wang J."/>
            <person name="Hirakawa H."/>
            <person name="Shirasawa K."/>
            <person name="Vercoe P."/>
            <person name="Stefanova K."/>
            <person name="Durmic Z."/>
            <person name="Nichols P."/>
            <person name="Revell C."/>
            <person name="Isobe S.N."/>
            <person name="Edwards D."/>
            <person name="Erskine W."/>
        </authorList>
    </citation>
    <scope>NUCLEOTIDE SEQUENCE [LARGE SCALE GENOMIC DNA]</scope>
    <source>
        <strain evidence="3">cv. Daliak</strain>
    </source>
</reference>
<gene>
    <name evidence="2" type="ORF">TSUD_39780</name>
</gene>
<protein>
    <submittedName>
        <fullName evidence="2">Uncharacterized protein</fullName>
    </submittedName>
</protein>
<dbReference type="PANTHER" id="PTHR35831">
    <property type="entry name" value="OS01G0642200 PROTEIN"/>
    <property type="match status" value="1"/>
</dbReference>
<dbReference type="Proteomes" id="UP000242715">
    <property type="component" value="Unassembled WGS sequence"/>
</dbReference>
<dbReference type="AlphaFoldDB" id="A0A2Z6MWS0"/>
<feature type="region of interest" description="Disordered" evidence="1">
    <location>
        <begin position="1"/>
        <end position="69"/>
    </location>
</feature>